<dbReference type="InterPro" id="IPR043519">
    <property type="entry name" value="NT_sf"/>
</dbReference>
<keyword evidence="3" id="KW-0819">tRNA processing</keyword>
<dbReference type="PANTHER" id="PTHR47545">
    <property type="entry name" value="MULTIFUNCTIONAL CCA PROTEIN"/>
    <property type="match status" value="1"/>
</dbReference>
<dbReference type="InterPro" id="IPR002646">
    <property type="entry name" value="PolA_pol_head_dom"/>
</dbReference>
<dbReference type="Gene3D" id="1.10.246.80">
    <property type="match status" value="1"/>
</dbReference>
<proteinExistence type="inferred from homology"/>
<evidence type="ECO:0000256" key="10">
    <source>
        <dbReference type="ARBA" id="ARBA00022884"/>
    </source>
</evidence>
<dbReference type="InterPro" id="IPR006674">
    <property type="entry name" value="HD_domain"/>
</dbReference>
<dbReference type="SUPFAM" id="SSF81891">
    <property type="entry name" value="Poly A polymerase C-terminal region-like"/>
    <property type="match status" value="1"/>
</dbReference>
<evidence type="ECO:0000256" key="2">
    <source>
        <dbReference type="ARBA" id="ARBA00022679"/>
    </source>
</evidence>
<evidence type="ECO:0000313" key="14">
    <source>
        <dbReference type="Proteomes" id="UP000502421"/>
    </source>
</evidence>
<evidence type="ECO:0000256" key="8">
    <source>
        <dbReference type="ARBA" id="ARBA00022840"/>
    </source>
</evidence>
<comment type="cofactor">
    <cofactor evidence="1">
        <name>Mg(2+)</name>
        <dbReference type="ChEBI" id="CHEBI:18420"/>
    </cofactor>
</comment>
<evidence type="ECO:0000256" key="6">
    <source>
        <dbReference type="ARBA" id="ARBA00022741"/>
    </source>
</evidence>
<dbReference type="Pfam" id="PF12627">
    <property type="entry name" value="PolyA_pol_RNAbd"/>
    <property type="match status" value="1"/>
</dbReference>
<keyword evidence="8" id="KW-0067">ATP-binding</keyword>
<dbReference type="GO" id="GO:0005524">
    <property type="term" value="F:ATP binding"/>
    <property type="evidence" value="ECO:0007669"/>
    <property type="project" value="UniProtKB-KW"/>
</dbReference>
<dbReference type="GO" id="GO:0003723">
    <property type="term" value="F:RNA binding"/>
    <property type="evidence" value="ECO:0007669"/>
    <property type="project" value="UniProtKB-KW"/>
</dbReference>
<sequence>MISSKPLDIPCSLQERKVLEKIALAAHELRVPAFLIGGFVRDKILGRRTKDMDIVCVGDGITLAHQVAAALGDNIPVSFFKTYGTAQVKWHEFEIEFVGARKESYRRESRNPEVVAGTLEDDQNRRDFTINALAVSLREADYGTLIDPFGGIADLDKQLIRTPLEPAQTFSDDPLRMMRAIRFASQLQFTIADDAFKAIQENAERIRIITQERISDEFNKIMLSPKPSVGLDLLYKAGLLKIIFPQMTDMVGVEMYEGKGHKDNFYHTLQVVDNISVHTRDLWLRWAALLHDIGKPATKKFEPGHGWTFHGHDAVGGKMVTRIFTKFKLPLHDKMKLVKKLVELHLRPISLTKENITDSAIRRLLFDAGDDIESLMMLCEADITSKNKSKVKRYLENFELVRKRLKEVEESDRIRNWQPPVTGEMIMETFDLKPGRIVGDLKNAIREAILDGEIANTYEAAYAFMLEKAKALDLTPVK</sequence>
<dbReference type="InterPro" id="IPR032828">
    <property type="entry name" value="PolyA_RNA-bd"/>
</dbReference>
<evidence type="ECO:0000256" key="7">
    <source>
        <dbReference type="ARBA" id="ARBA00022800"/>
    </source>
</evidence>
<dbReference type="AlphaFoldDB" id="A0AAE7D5D5"/>
<dbReference type="Gene3D" id="3.30.460.10">
    <property type="entry name" value="Beta Polymerase, domain 2"/>
    <property type="match status" value="1"/>
</dbReference>
<comment type="similarity">
    <text evidence="11">Belongs to the tRNA nucleotidyltransferase/poly(A) polymerase family.</text>
</comment>
<keyword evidence="10 11" id="KW-0694">RNA-binding</keyword>
<evidence type="ECO:0000256" key="11">
    <source>
        <dbReference type="RuleBase" id="RU003953"/>
    </source>
</evidence>
<dbReference type="EMBL" id="CP051205">
    <property type="protein sequence ID" value="QJB29939.1"/>
    <property type="molecule type" value="Genomic_DNA"/>
</dbReference>
<evidence type="ECO:0000256" key="1">
    <source>
        <dbReference type="ARBA" id="ARBA00001946"/>
    </source>
</evidence>
<keyword evidence="5" id="KW-0479">Metal-binding</keyword>
<dbReference type="PANTHER" id="PTHR47545:SF1">
    <property type="entry name" value="MULTIFUNCTIONAL CCA PROTEIN"/>
    <property type="match status" value="1"/>
</dbReference>
<dbReference type="InterPro" id="IPR050124">
    <property type="entry name" value="tRNA_CCA-adding_enzyme"/>
</dbReference>
<dbReference type="RefSeq" id="WP_168802227.1">
    <property type="nucleotide sequence ID" value="NZ_CP051205.1"/>
</dbReference>
<evidence type="ECO:0000259" key="12">
    <source>
        <dbReference type="SMART" id="SM00471"/>
    </source>
</evidence>
<accession>A0AAE7D5D5</accession>
<dbReference type="Gene3D" id="1.10.3090.10">
    <property type="entry name" value="cca-adding enzyme, domain 2"/>
    <property type="match status" value="1"/>
</dbReference>
<organism evidence="13 14">
    <name type="scientific">Chitinophaga oryzae</name>
    <dbReference type="NCBI Taxonomy" id="2725414"/>
    <lineage>
        <taxon>Bacteria</taxon>
        <taxon>Pseudomonadati</taxon>
        <taxon>Bacteroidota</taxon>
        <taxon>Chitinophagia</taxon>
        <taxon>Chitinophagales</taxon>
        <taxon>Chitinophagaceae</taxon>
        <taxon>Chitinophaga</taxon>
    </lineage>
</organism>
<protein>
    <submittedName>
        <fullName evidence="13">HD domain-containing protein</fullName>
    </submittedName>
</protein>
<keyword evidence="2 11" id="KW-0808">Transferase</keyword>
<reference evidence="14" key="1">
    <citation type="submission" date="2020-04" db="EMBL/GenBank/DDBJ databases">
        <authorList>
            <person name="Kittiwongwattana C."/>
        </authorList>
    </citation>
    <scope>NUCLEOTIDE SEQUENCE [LARGE SCALE GENOMIC DNA]</scope>
    <source>
        <strain evidence="14">1310</strain>
    </source>
</reference>
<keyword evidence="4" id="KW-0548">Nucleotidyltransferase</keyword>
<evidence type="ECO:0000256" key="5">
    <source>
        <dbReference type="ARBA" id="ARBA00022723"/>
    </source>
</evidence>
<dbReference type="CDD" id="cd00077">
    <property type="entry name" value="HDc"/>
    <property type="match status" value="1"/>
</dbReference>
<dbReference type="KEGG" id="coy:HF329_00890"/>
<dbReference type="SMART" id="SM00471">
    <property type="entry name" value="HDc"/>
    <property type="match status" value="1"/>
</dbReference>
<evidence type="ECO:0000256" key="3">
    <source>
        <dbReference type="ARBA" id="ARBA00022694"/>
    </source>
</evidence>
<dbReference type="Pfam" id="PF01966">
    <property type="entry name" value="HD"/>
    <property type="match status" value="1"/>
</dbReference>
<gene>
    <name evidence="13" type="ORF">HF329_00890</name>
</gene>
<dbReference type="GO" id="GO:0016779">
    <property type="term" value="F:nucleotidyltransferase activity"/>
    <property type="evidence" value="ECO:0007669"/>
    <property type="project" value="UniProtKB-KW"/>
</dbReference>
<feature type="domain" description="HD/PDEase" evidence="12">
    <location>
        <begin position="260"/>
        <end position="384"/>
    </location>
</feature>
<dbReference type="Pfam" id="PF01743">
    <property type="entry name" value="PolyA_pol"/>
    <property type="match status" value="1"/>
</dbReference>
<keyword evidence="6" id="KW-0547">Nucleotide-binding</keyword>
<evidence type="ECO:0000313" key="13">
    <source>
        <dbReference type="EMBL" id="QJB29939.1"/>
    </source>
</evidence>
<evidence type="ECO:0000256" key="9">
    <source>
        <dbReference type="ARBA" id="ARBA00022842"/>
    </source>
</evidence>
<dbReference type="GO" id="GO:0046872">
    <property type="term" value="F:metal ion binding"/>
    <property type="evidence" value="ECO:0007669"/>
    <property type="project" value="UniProtKB-KW"/>
</dbReference>
<dbReference type="SUPFAM" id="SSF81301">
    <property type="entry name" value="Nucleotidyltransferase"/>
    <property type="match status" value="1"/>
</dbReference>
<dbReference type="Proteomes" id="UP000502421">
    <property type="component" value="Chromosome"/>
</dbReference>
<keyword evidence="7" id="KW-0692">RNA repair</keyword>
<dbReference type="CDD" id="cd05398">
    <property type="entry name" value="NT_ClassII-CCAase"/>
    <property type="match status" value="1"/>
</dbReference>
<keyword evidence="9" id="KW-0460">Magnesium</keyword>
<dbReference type="GO" id="GO:0008033">
    <property type="term" value="P:tRNA processing"/>
    <property type="evidence" value="ECO:0007669"/>
    <property type="project" value="UniProtKB-KW"/>
</dbReference>
<name>A0AAE7D5D5_9BACT</name>
<dbReference type="InterPro" id="IPR006675">
    <property type="entry name" value="HDIG_dom"/>
</dbReference>
<dbReference type="NCBIfam" id="TIGR00277">
    <property type="entry name" value="HDIG"/>
    <property type="match status" value="1"/>
</dbReference>
<dbReference type="InterPro" id="IPR003607">
    <property type="entry name" value="HD/PDEase_dom"/>
</dbReference>
<dbReference type="GO" id="GO:0042245">
    <property type="term" value="P:RNA repair"/>
    <property type="evidence" value="ECO:0007669"/>
    <property type="project" value="UniProtKB-KW"/>
</dbReference>
<evidence type="ECO:0000256" key="4">
    <source>
        <dbReference type="ARBA" id="ARBA00022695"/>
    </source>
</evidence>